<protein>
    <submittedName>
        <fullName evidence="3">Uncharacterized protein</fullName>
    </submittedName>
</protein>
<feature type="coiled-coil region" evidence="1">
    <location>
        <begin position="20"/>
        <end position="54"/>
    </location>
</feature>
<feature type="region of interest" description="Disordered" evidence="2">
    <location>
        <begin position="154"/>
        <end position="196"/>
    </location>
</feature>
<dbReference type="Proteomes" id="UP000799438">
    <property type="component" value="Unassembled WGS sequence"/>
</dbReference>
<dbReference type="OrthoDB" id="5343576at2759"/>
<dbReference type="RefSeq" id="XP_033393376.1">
    <property type="nucleotide sequence ID" value="XM_033541184.1"/>
</dbReference>
<accession>A0A6A6B4I3</accession>
<evidence type="ECO:0000313" key="3">
    <source>
        <dbReference type="EMBL" id="KAF2137661.1"/>
    </source>
</evidence>
<dbReference type="AlphaFoldDB" id="A0A6A6B4I3"/>
<feature type="compositionally biased region" description="Basic and acidic residues" evidence="2">
    <location>
        <begin position="359"/>
        <end position="374"/>
    </location>
</feature>
<keyword evidence="4" id="KW-1185">Reference proteome</keyword>
<evidence type="ECO:0000256" key="2">
    <source>
        <dbReference type="SAM" id="MobiDB-lite"/>
    </source>
</evidence>
<dbReference type="GeneID" id="54298680"/>
<reference evidence="3" key="1">
    <citation type="journal article" date="2020" name="Stud. Mycol.">
        <title>101 Dothideomycetes genomes: a test case for predicting lifestyles and emergence of pathogens.</title>
        <authorList>
            <person name="Haridas S."/>
            <person name="Albert R."/>
            <person name="Binder M."/>
            <person name="Bloem J."/>
            <person name="Labutti K."/>
            <person name="Salamov A."/>
            <person name="Andreopoulos B."/>
            <person name="Baker S."/>
            <person name="Barry K."/>
            <person name="Bills G."/>
            <person name="Bluhm B."/>
            <person name="Cannon C."/>
            <person name="Castanera R."/>
            <person name="Culley D."/>
            <person name="Daum C."/>
            <person name="Ezra D."/>
            <person name="Gonzalez J."/>
            <person name="Henrissat B."/>
            <person name="Kuo A."/>
            <person name="Liang C."/>
            <person name="Lipzen A."/>
            <person name="Lutzoni F."/>
            <person name="Magnuson J."/>
            <person name="Mondo S."/>
            <person name="Nolan M."/>
            <person name="Ohm R."/>
            <person name="Pangilinan J."/>
            <person name="Park H.-J."/>
            <person name="Ramirez L."/>
            <person name="Alfaro M."/>
            <person name="Sun H."/>
            <person name="Tritt A."/>
            <person name="Yoshinaga Y."/>
            <person name="Zwiers L.-H."/>
            <person name="Turgeon B."/>
            <person name="Goodwin S."/>
            <person name="Spatafora J."/>
            <person name="Crous P."/>
            <person name="Grigoriev I."/>
        </authorList>
    </citation>
    <scope>NUCLEOTIDE SEQUENCE</scope>
    <source>
        <strain evidence="3">CBS 121167</strain>
    </source>
</reference>
<proteinExistence type="predicted"/>
<feature type="region of interest" description="Disordered" evidence="2">
    <location>
        <begin position="331"/>
        <end position="538"/>
    </location>
</feature>
<evidence type="ECO:0000313" key="4">
    <source>
        <dbReference type="Proteomes" id="UP000799438"/>
    </source>
</evidence>
<feature type="compositionally biased region" description="Basic and acidic residues" evidence="2">
    <location>
        <begin position="465"/>
        <end position="484"/>
    </location>
</feature>
<dbReference type="EMBL" id="ML995501">
    <property type="protein sequence ID" value="KAF2137661.1"/>
    <property type="molecule type" value="Genomic_DNA"/>
</dbReference>
<organism evidence="3 4">
    <name type="scientific">Aplosporella prunicola CBS 121167</name>
    <dbReference type="NCBI Taxonomy" id="1176127"/>
    <lineage>
        <taxon>Eukaryota</taxon>
        <taxon>Fungi</taxon>
        <taxon>Dikarya</taxon>
        <taxon>Ascomycota</taxon>
        <taxon>Pezizomycotina</taxon>
        <taxon>Dothideomycetes</taxon>
        <taxon>Dothideomycetes incertae sedis</taxon>
        <taxon>Botryosphaeriales</taxon>
        <taxon>Aplosporellaceae</taxon>
        <taxon>Aplosporella</taxon>
    </lineage>
</organism>
<gene>
    <name evidence="3" type="ORF">K452DRAFT_291478</name>
</gene>
<sequence>MAVNGDATPGQLVEQLAVGFDALSSEYRILYEQHRELENKLSWAKQQYLDLLKRFTPDIAIQDHKVFVQSLEEVERHGQAGPIDWLDALAQSRDGDRRTGAYIINQAERARDQLKNYRPRKDSDGVKIWNGTSGDRASERISKLESLRQAASAAGLERDFTTPGTPSKLGCPFATPSARGRSLSGRGSIGTPRSSHSRILPHAMRSKRSSFNDPIRAEICGIEGQSPEPSVAGSNGPICPIRFMDQHSPEEIAKYFETHKHELPRSHEICVKRFQSNADSIRELDAKYGNLVSMIKGLGEKHQPMLPTEPAEDEEAILESTSQGRVAKWAKTVSTSAQAGGELSPDLLPNPEQPLPEEEERKPHFDRPLKDVRVGESPSRPWGITVPARYNKAPSVKSEDSLPTASPAQEFAPEPKPTKCPFDHTKMGDGPPPKPTPGLVPEPAKCPFGPAKVGAGPPSKPVPEPVREPAPEVKPAKCPFDHMKMRGSATAKPEPTIPQPDAQTTRPTPQTDGPAFIQPVSGPNDAQNRPSPPQMVFTGPVFIGYSVEQAAAILQQNGFAGKS</sequence>
<evidence type="ECO:0000256" key="1">
    <source>
        <dbReference type="SAM" id="Coils"/>
    </source>
</evidence>
<feature type="compositionally biased region" description="Pro residues" evidence="2">
    <location>
        <begin position="430"/>
        <end position="440"/>
    </location>
</feature>
<name>A0A6A6B4I3_9PEZI</name>
<feature type="compositionally biased region" description="Polar residues" evidence="2">
    <location>
        <begin position="501"/>
        <end position="511"/>
    </location>
</feature>
<keyword evidence="1" id="KW-0175">Coiled coil</keyword>